<evidence type="ECO:0000256" key="4">
    <source>
        <dbReference type="ARBA" id="ARBA00022815"/>
    </source>
</evidence>
<dbReference type="Pfam" id="PF01581">
    <property type="entry name" value="FARP"/>
    <property type="match status" value="4"/>
</dbReference>
<dbReference type="PANTHER" id="PTHR20986:SF24">
    <property type="entry name" value="FMRFAMIDE-LIKE NEUROPEPTIDES 1"/>
    <property type="match status" value="1"/>
</dbReference>
<evidence type="ECO:0000313" key="7">
    <source>
        <dbReference type="EMBL" id="CAL1277599.1"/>
    </source>
</evidence>
<keyword evidence="3" id="KW-0964">Secreted</keyword>
<keyword evidence="8" id="KW-1185">Reference proteome</keyword>
<dbReference type="PANTHER" id="PTHR20986">
    <property type="entry name" value="FMRFAMIDE-RELATED PEPTIDES"/>
    <property type="match status" value="1"/>
</dbReference>
<dbReference type="GO" id="GO:0007218">
    <property type="term" value="P:neuropeptide signaling pathway"/>
    <property type="evidence" value="ECO:0007669"/>
    <property type="project" value="UniProtKB-KW"/>
</dbReference>
<dbReference type="EMBL" id="CAXIEN010000103">
    <property type="protein sequence ID" value="CAL1277599.1"/>
    <property type="molecule type" value="Genomic_DNA"/>
</dbReference>
<dbReference type="InterPro" id="IPR002544">
    <property type="entry name" value="FMRFamid-related_peptide-like"/>
</dbReference>
<accession>A0AAV2A0Q3</accession>
<sequence>MLRPLEQHYRLLPLTCCQSSAKSGPIYRLAEDSLTMRSIIVSAALLLTLVWESRVRCDLSSGVGDSDSIPLLASGKRQHNIMRFGKRPASGHSLIHFGKRDEPSSNKGHSFLYFGKRAEGDSSIWDYLGPNRDPSYKRGHAIMRFGKRGPDSHNFIRFGRNGFDSDDSSEEEKRANNGHAMMYFGKRGNGHSMMYFGKRDDLSDDYDGSYADKRAHAMIHFGKREDDDDVAWEGKRAHAMIHFGKRDSDGPRKTGSHAMIHFGKRDLEDDLDEVEAAEQGYWSPEMIEAKRQHNLLRFGKKDRKGSHAMIHFGKRDIDEDKRAHAMIHFGKRSADDALQGNQSNKGLNRAKREVGHPQDLTLIRYEDPGEDVISSEEGMRGPGLYGPEFWSPMDQQRPEEDWDPSYVEYSHPDKKDGSKNVFLRFG</sequence>
<evidence type="ECO:0000256" key="6">
    <source>
        <dbReference type="SAM" id="MobiDB-lite"/>
    </source>
</evidence>
<keyword evidence="4" id="KW-0027">Amidation</keyword>
<keyword evidence="5" id="KW-0527">Neuropeptide</keyword>
<dbReference type="Proteomes" id="UP001497382">
    <property type="component" value="Unassembled WGS sequence"/>
</dbReference>
<reference evidence="7 8" key="1">
    <citation type="submission" date="2024-04" db="EMBL/GenBank/DDBJ databases">
        <authorList>
            <person name="Rising A."/>
            <person name="Reimegard J."/>
            <person name="Sonavane S."/>
            <person name="Akerstrom W."/>
            <person name="Nylinder S."/>
            <person name="Hedman E."/>
            <person name="Kallberg Y."/>
        </authorList>
    </citation>
    <scope>NUCLEOTIDE SEQUENCE [LARGE SCALE GENOMIC DNA]</scope>
</reference>
<evidence type="ECO:0000256" key="1">
    <source>
        <dbReference type="ARBA" id="ARBA00004613"/>
    </source>
</evidence>
<proteinExistence type="inferred from homology"/>
<comment type="caution">
    <text evidence="7">The sequence shown here is derived from an EMBL/GenBank/DDBJ whole genome shotgun (WGS) entry which is preliminary data.</text>
</comment>
<evidence type="ECO:0000313" key="8">
    <source>
        <dbReference type="Proteomes" id="UP001497382"/>
    </source>
</evidence>
<organism evidence="7 8">
    <name type="scientific">Larinioides sclopetarius</name>
    <dbReference type="NCBI Taxonomy" id="280406"/>
    <lineage>
        <taxon>Eukaryota</taxon>
        <taxon>Metazoa</taxon>
        <taxon>Ecdysozoa</taxon>
        <taxon>Arthropoda</taxon>
        <taxon>Chelicerata</taxon>
        <taxon>Arachnida</taxon>
        <taxon>Araneae</taxon>
        <taxon>Araneomorphae</taxon>
        <taxon>Entelegynae</taxon>
        <taxon>Araneoidea</taxon>
        <taxon>Araneidae</taxon>
        <taxon>Larinioides</taxon>
    </lineage>
</organism>
<comment type="similarity">
    <text evidence="2">Belongs to the FARP (FMRFamide related peptide) family.</text>
</comment>
<dbReference type="InterPro" id="IPR051041">
    <property type="entry name" value="FMRFamide-related_np"/>
</dbReference>
<feature type="region of interest" description="Disordered" evidence="6">
    <location>
        <begin position="372"/>
        <end position="426"/>
    </location>
</feature>
<name>A0AAV2A0Q3_9ARAC</name>
<evidence type="ECO:0000256" key="5">
    <source>
        <dbReference type="ARBA" id="ARBA00023320"/>
    </source>
</evidence>
<evidence type="ECO:0000256" key="3">
    <source>
        <dbReference type="ARBA" id="ARBA00022525"/>
    </source>
</evidence>
<comment type="subcellular location">
    <subcellularLocation>
        <location evidence="1">Secreted</location>
    </subcellularLocation>
</comment>
<gene>
    <name evidence="7" type="ORF">LARSCL_LOCUS9307</name>
</gene>
<dbReference type="GO" id="GO:0005576">
    <property type="term" value="C:extracellular region"/>
    <property type="evidence" value="ECO:0007669"/>
    <property type="project" value="UniProtKB-SubCell"/>
</dbReference>
<evidence type="ECO:0000256" key="2">
    <source>
        <dbReference type="ARBA" id="ARBA00006356"/>
    </source>
</evidence>
<protein>
    <submittedName>
        <fullName evidence="7">Uncharacterized protein</fullName>
    </submittedName>
</protein>
<dbReference type="AlphaFoldDB" id="A0AAV2A0Q3"/>